<dbReference type="HOGENOM" id="CLU_020336_27_3_11"/>
<organism evidence="3 4">
    <name type="scientific">Kutzneria albida DSM 43870</name>
    <dbReference type="NCBI Taxonomy" id="1449976"/>
    <lineage>
        <taxon>Bacteria</taxon>
        <taxon>Bacillati</taxon>
        <taxon>Actinomycetota</taxon>
        <taxon>Actinomycetes</taxon>
        <taxon>Pseudonocardiales</taxon>
        <taxon>Pseudonocardiaceae</taxon>
        <taxon>Kutzneria</taxon>
    </lineage>
</organism>
<evidence type="ECO:0000256" key="1">
    <source>
        <dbReference type="ARBA" id="ARBA00022801"/>
    </source>
</evidence>
<dbReference type="STRING" id="1449976.KALB_5709"/>
<evidence type="ECO:0000259" key="2">
    <source>
        <dbReference type="Pfam" id="PF12697"/>
    </source>
</evidence>
<keyword evidence="4" id="KW-1185">Reference proteome</keyword>
<dbReference type="InterPro" id="IPR029058">
    <property type="entry name" value="AB_hydrolase_fold"/>
</dbReference>
<feature type="domain" description="AB hydrolase-1" evidence="2">
    <location>
        <begin position="55"/>
        <end position="281"/>
    </location>
</feature>
<dbReference type="eggNOG" id="COG0596">
    <property type="taxonomic scope" value="Bacteria"/>
</dbReference>
<reference evidence="3 4" key="1">
    <citation type="journal article" date="2014" name="BMC Genomics">
        <title>Complete genome sequence of producer of the glycopeptide antibiotic Aculeximycin Kutzneria albida DSM 43870T, a representative of minor genus of Pseudonocardiaceae.</title>
        <authorList>
            <person name="Rebets Y."/>
            <person name="Tokovenko B."/>
            <person name="Lushchyk I."/>
            <person name="Ruckert C."/>
            <person name="Zaburannyi N."/>
            <person name="Bechthold A."/>
            <person name="Kalinowski J."/>
            <person name="Luzhetskyy A."/>
        </authorList>
    </citation>
    <scope>NUCLEOTIDE SEQUENCE [LARGE SCALE GENOMIC DNA]</scope>
    <source>
        <strain evidence="3">DSM 43870</strain>
    </source>
</reference>
<dbReference type="RefSeq" id="WP_025359008.1">
    <property type="nucleotide sequence ID" value="NZ_CP007155.1"/>
</dbReference>
<proteinExistence type="predicted"/>
<dbReference type="GO" id="GO:0016020">
    <property type="term" value="C:membrane"/>
    <property type="evidence" value="ECO:0007669"/>
    <property type="project" value="TreeGrafter"/>
</dbReference>
<dbReference type="EMBL" id="CP007155">
    <property type="protein sequence ID" value="AHH99070.1"/>
    <property type="molecule type" value="Genomic_DNA"/>
</dbReference>
<dbReference type="KEGG" id="kal:KALB_5709"/>
<keyword evidence="1" id="KW-0378">Hydrolase</keyword>
<dbReference type="SUPFAM" id="SSF53474">
    <property type="entry name" value="alpha/beta-Hydrolases"/>
    <property type="match status" value="1"/>
</dbReference>
<dbReference type="OrthoDB" id="5513277at2"/>
<gene>
    <name evidence="3" type="ORF">KALB_5709</name>
</gene>
<dbReference type="AlphaFoldDB" id="W5WE73"/>
<dbReference type="PANTHER" id="PTHR43798:SF31">
    <property type="entry name" value="AB HYDROLASE SUPERFAMILY PROTEIN YCLE"/>
    <property type="match status" value="1"/>
</dbReference>
<sequence length="292" mass="31044">MGMGRFVSPAARAEFDAAYRAGMALLPEPTETRDVRTGFGTVRVYRFGSADAAPLVLLPGRASTSVIWQPNLAGLTARHPVYTVEPLGEPGRSEQTAPLRGGADQAAWLGETLAGLGLDRVHLVGHSIGGWLAANLAARDSSRLASVSLLDPVSTLGRFPAQLLLRASLAALPVVSRWGRPSFQTWVNGGVPAPPDDPLAAVIDAGMRTFRMAMAVPEYPTDAQLRSIDIPALVLVAGRSVMHHPRAAYTRARALIPGVQAELWPTATHSLPAESPEEVNARLLRFIAEMSA</sequence>
<dbReference type="Pfam" id="PF12697">
    <property type="entry name" value="Abhydrolase_6"/>
    <property type="match status" value="1"/>
</dbReference>
<accession>W5WE73</accession>
<name>W5WE73_9PSEU</name>
<protein>
    <recommendedName>
        <fullName evidence="2">AB hydrolase-1 domain-containing protein</fullName>
    </recommendedName>
</protein>
<dbReference type="Proteomes" id="UP000019225">
    <property type="component" value="Chromosome"/>
</dbReference>
<evidence type="ECO:0000313" key="4">
    <source>
        <dbReference type="Proteomes" id="UP000019225"/>
    </source>
</evidence>
<evidence type="ECO:0000313" key="3">
    <source>
        <dbReference type="EMBL" id="AHH99070.1"/>
    </source>
</evidence>
<dbReference type="InterPro" id="IPR050266">
    <property type="entry name" value="AB_hydrolase_sf"/>
</dbReference>
<dbReference type="GO" id="GO:0016787">
    <property type="term" value="F:hydrolase activity"/>
    <property type="evidence" value="ECO:0007669"/>
    <property type="project" value="UniProtKB-KW"/>
</dbReference>
<dbReference type="Gene3D" id="3.40.50.1820">
    <property type="entry name" value="alpha/beta hydrolase"/>
    <property type="match status" value="1"/>
</dbReference>
<dbReference type="InterPro" id="IPR000073">
    <property type="entry name" value="AB_hydrolase_1"/>
</dbReference>
<dbReference type="PANTHER" id="PTHR43798">
    <property type="entry name" value="MONOACYLGLYCEROL LIPASE"/>
    <property type="match status" value="1"/>
</dbReference>